<protein>
    <submittedName>
        <fullName evidence="1">Uncharacterized protein</fullName>
    </submittedName>
</protein>
<dbReference type="GeneID" id="37127441"/>
<dbReference type="RefSeq" id="XP_025473672.1">
    <property type="nucleotide sequence ID" value="XM_025624985.1"/>
</dbReference>
<name>A0A318Y364_ASPNB</name>
<dbReference type="AlphaFoldDB" id="A0A318Y364"/>
<reference evidence="1" key="1">
    <citation type="submission" date="2016-12" db="EMBL/GenBank/DDBJ databases">
        <title>The genomes of Aspergillus section Nigri reveals drivers in fungal speciation.</title>
        <authorList>
            <consortium name="DOE Joint Genome Institute"/>
            <person name="Vesth T.C."/>
            <person name="Nybo J."/>
            <person name="Theobald S."/>
            <person name="Brandl J."/>
            <person name="Frisvad J.C."/>
            <person name="Nielsen K.F."/>
            <person name="Lyhne E.K."/>
            <person name="Kogle M.E."/>
            <person name="Kuo A."/>
            <person name="Riley R."/>
            <person name="Clum A."/>
            <person name="Nolan M."/>
            <person name="Lipzen A."/>
            <person name="Salamov A."/>
            <person name="Henrissat B."/>
            <person name="Wiebenga A."/>
            <person name="De Vries R.P."/>
            <person name="Grigoriev I.V."/>
            <person name="Mortensen U.H."/>
            <person name="Andersen M.R."/>
            <person name="Baker S.E."/>
        </authorList>
    </citation>
    <scope>NUCLEOTIDE SEQUENCE [LARGE SCALE GENOMIC DNA]</scope>
    <source>
        <strain evidence="1">CBS 115656</strain>
    </source>
</reference>
<evidence type="ECO:0000313" key="2">
    <source>
        <dbReference type="Proteomes" id="UP000247647"/>
    </source>
</evidence>
<dbReference type="Proteomes" id="UP000247647">
    <property type="component" value="Unassembled WGS sequence"/>
</dbReference>
<dbReference type="EMBL" id="KZ821534">
    <property type="protein sequence ID" value="PYH28194.1"/>
    <property type="molecule type" value="Genomic_DNA"/>
</dbReference>
<proteinExistence type="predicted"/>
<sequence length="151" mass="17164">MIINDLSAVKLVEGVRVVLKLEVLYASWRRTYALSVELQFWKCAAGLALYIVLRTTIRVICVLVEWVEYYYHQHEQPVYVCFHLHPRDKELVLLEEYICPEAGPMCPDFMSLAWPLSLGTALDMLISNGSLDGVIIAVEAFLPAKPRIVAI</sequence>
<accession>A0A318Y364</accession>
<organism evidence="1 2">
    <name type="scientific">Aspergillus neoniger (strain CBS 115656)</name>
    <dbReference type="NCBI Taxonomy" id="1448310"/>
    <lineage>
        <taxon>Eukaryota</taxon>
        <taxon>Fungi</taxon>
        <taxon>Dikarya</taxon>
        <taxon>Ascomycota</taxon>
        <taxon>Pezizomycotina</taxon>
        <taxon>Eurotiomycetes</taxon>
        <taxon>Eurotiomycetidae</taxon>
        <taxon>Eurotiales</taxon>
        <taxon>Aspergillaceae</taxon>
        <taxon>Aspergillus</taxon>
        <taxon>Aspergillus subgen. Circumdati</taxon>
    </lineage>
</organism>
<evidence type="ECO:0000313" key="1">
    <source>
        <dbReference type="EMBL" id="PYH28194.1"/>
    </source>
</evidence>
<keyword evidence="2" id="KW-1185">Reference proteome</keyword>
<gene>
    <name evidence="1" type="ORF">BO87DRAFT_392109</name>
</gene>